<dbReference type="Proteomes" id="UP000315914">
    <property type="component" value="Unassembled WGS sequence"/>
</dbReference>
<protein>
    <submittedName>
        <fullName evidence="2">Uncharacterized protein</fullName>
    </submittedName>
</protein>
<reference evidence="2 3" key="1">
    <citation type="submission" date="2019-06" db="EMBL/GenBank/DDBJ databases">
        <title>Genomic Encyclopedia of Type Strains, Phase IV (KMG-V): Genome sequencing to study the core and pangenomes of soil and plant-associated prokaryotes.</title>
        <authorList>
            <person name="Whitman W."/>
        </authorList>
    </citation>
    <scope>NUCLEOTIDE SEQUENCE [LARGE SCALE GENOMIC DNA]</scope>
    <source>
        <strain evidence="2 3">BR 10556</strain>
    </source>
</reference>
<evidence type="ECO:0000313" key="2">
    <source>
        <dbReference type="EMBL" id="TWB79048.1"/>
    </source>
</evidence>
<dbReference type="EMBL" id="VITW01000003">
    <property type="protein sequence ID" value="TWB79048.1"/>
    <property type="molecule type" value="Genomic_DNA"/>
</dbReference>
<gene>
    <name evidence="2" type="ORF">FBZ95_103900</name>
</gene>
<accession>A0A560K6S8</accession>
<keyword evidence="1" id="KW-0812">Transmembrane</keyword>
<proteinExistence type="predicted"/>
<evidence type="ECO:0000256" key="1">
    <source>
        <dbReference type="SAM" id="Phobius"/>
    </source>
</evidence>
<organism evidence="2 3">
    <name type="scientific">Bradyrhizobium sacchari</name>
    <dbReference type="NCBI Taxonomy" id="1399419"/>
    <lineage>
        <taxon>Bacteria</taxon>
        <taxon>Pseudomonadati</taxon>
        <taxon>Pseudomonadota</taxon>
        <taxon>Alphaproteobacteria</taxon>
        <taxon>Hyphomicrobiales</taxon>
        <taxon>Nitrobacteraceae</taxon>
        <taxon>Bradyrhizobium</taxon>
    </lineage>
</organism>
<dbReference type="AlphaFoldDB" id="A0A560K6S8"/>
<sequence>MTMDRIERAFIATAMLGFLVMLGAIIWMMVA</sequence>
<feature type="transmembrane region" description="Helical" evidence="1">
    <location>
        <begin position="9"/>
        <end position="30"/>
    </location>
</feature>
<keyword evidence="1" id="KW-0472">Membrane</keyword>
<comment type="caution">
    <text evidence="2">The sequence shown here is derived from an EMBL/GenBank/DDBJ whole genome shotgun (WGS) entry which is preliminary data.</text>
</comment>
<name>A0A560K6S8_9BRAD</name>
<keyword evidence="3" id="KW-1185">Reference proteome</keyword>
<evidence type="ECO:0000313" key="3">
    <source>
        <dbReference type="Proteomes" id="UP000315914"/>
    </source>
</evidence>
<keyword evidence="1" id="KW-1133">Transmembrane helix</keyword>